<dbReference type="InterPro" id="IPR039418">
    <property type="entry name" value="LexA-like"/>
</dbReference>
<dbReference type="EMBL" id="JAOAMU010000002">
    <property type="protein sequence ID" value="MCT2561828.1"/>
    <property type="molecule type" value="Genomic_DNA"/>
</dbReference>
<dbReference type="PROSITE" id="PS50943">
    <property type="entry name" value="HTH_CROC1"/>
    <property type="match status" value="1"/>
</dbReference>
<evidence type="ECO:0000259" key="2">
    <source>
        <dbReference type="PROSITE" id="PS50943"/>
    </source>
</evidence>
<keyword evidence="4" id="KW-1185">Reference proteome</keyword>
<proteinExistence type="predicted"/>
<dbReference type="CDD" id="cd06529">
    <property type="entry name" value="S24_LexA-like"/>
    <property type="match status" value="1"/>
</dbReference>
<evidence type="ECO:0000256" key="1">
    <source>
        <dbReference type="ARBA" id="ARBA00023125"/>
    </source>
</evidence>
<reference evidence="3 4" key="1">
    <citation type="submission" date="2022-09" db="EMBL/GenBank/DDBJ databases">
        <title>Chryseobacterium oleae sp.nov., isolated from the inter-root soil of Pyrola calliantha H. Andr. in Tibet.</title>
        <authorList>
            <person name="Li Z."/>
        </authorList>
    </citation>
    <scope>NUCLEOTIDE SEQUENCE [LARGE SCALE GENOMIC DNA]</scope>
    <source>
        <strain evidence="4">pc1-10</strain>
    </source>
</reference>
<dbReference type="Pfam" id="PF01381">
    <property type="entry name" value="HTH_3"/>
    <property type="match status" value="1"/>
</dbReference>
<evidence type="ECO:0000313" key="3">
    <source>
        <dbReference type="EMBL" id="MCT2561828.1"/>
    </source>
</evidence>
<protein>
    <submittedName>
        <fullName evidence="3">LexA family transcriptional regulator</fullName>
    </submittedName>
</protein>
<dbReference type="Gene3D" id="2.10.109.10">
    <property type="entry name" value="Umud Fragment, subunit A"/>
    <property type="match status" value="1"/>
</dbReference>
<organism evidence="3 4">
    <name type="scientific">Chryseobacterium herbae</name>
    <dbReference type="NCBI Taxonomy" id="2976476"/>
    <lineage>
        <taxon>Bacteria</taxon>
        <taxon>Pseudomonadati</taxon>
        <taxon>Bacteroidota</taxon>
        <taxon>Flavobacteriia</taxon>
        <taxon>Flavobacteriales</taxon>
        <taxon>Weeksellaceae</taxon>
        <taxon>Chryseobacterium group</taxon>
        <taxon>Chryseobacterium</taxon>
    </lineage>
</organism>
<dbReference type="InterPro" id="IPR010982">
    <property type="entry name" value="Lambda_DNA-bd_dom_sf"/>
</dbReference>
<accession>A0ABT2ISM4</accession>
<dbReference type="PANTHER" id="PTHR46558:SF11">
    <property type="entry name" value="HTH-TYPE TRANSCRIPTIONAL REGULATOR XRE"/>
    <property type="match status" value="1"/>
</dbReference>
<comment type="caution">
    <text evidence="3">The sequence shown here is derived from an EMBL/GenBank/DDBJ whole genome shotgun (WGS) entry which is preliminary data.</text>
</comment>
<dbReference type="Gene3D" id="1.10.260.40">
    <property type="entry name" value="lambda repressor-like DNA-binding domains"/>
    <property type="match status" value="1"/>
</dbReference>
<sequence length="254" mass="29591">MSILSENLRYLRAQLKSSQQKIADDLIITRGRYAKYEENESEPPLELLLKISRYFHVSIDLLVSVDLRRFPLDELLQLPDNRILLPVLVDHTGENAIEIIPNKASMGYLNGYNDPQYIESLQHISLPFLRNGKYRAFPAEGDSMPPFKDGTYIVGKYVEKIQDMKVGKTYLLVTRSGFVYKRLAGIEDHSIRVQSDNTFFEPYDIPLHEMLEAWEYECSILRDYDLLDFANNDVKGMFLSLKQDINRLEKYLVR</sequence>
<gene>
    <name evidence="3" type="ORF">N0B48_08025</name>
</gene>
<keyword evidence="1" id="KW-0238">DNA-binding</keyword>
<dbReference type="InterPro" id="IPR015927">
    <property type="entry name" value="Peptidase_S24_S26A/B/C"/>
</dbReference>
<dbReference type="SUPFAM" id="SSF47413">
    <property type="entry name" value="lambda repressor-like DNA-binding domains"/>
    <property type="match status" value="1"/>
</dbReference>
<dbReference type="PANTHER" id="PTHR46558">
    <property type="entry name" value="TRACRIPTIONAL REGULATORY PROTEIN-RELATED-RELATED"/>
    <property type="match status" value="1"/>
</dbReference>
<dbReference type="CDD" id="cd00093">
    <property type="entry name" value="HTH_XRE"/>
    <property type="match status" value="1"/>
</dbReference>
<dbReference type="InterPro" id="IPR001387">
    <property type="entry name" value="Cro/C1-type_HTH"/>
</dbReference>
<dbReference type="SMART" id="SM00530">
    <property type="entry name" value="HTH_XRE"/>
    <property type="match status" value="1"/>
</dbReference>
<evidence type="ECO:0000313" key="4">
    <source>
        <dbReference type="Proteomes" id="UP001525566"/>
    </source>
</evidence>
<name>A0ABT2ISM4_9FLAO</name>
<dbReference type="Pfam" id="PF00717">
    <property type="entry name" value="Peptidase_S24"/>
    <property type="match status" value="1"/>
</dbReference>
<feature type="domain" description="HTH cro/C1-type" evidence="2">
    <location>
        <begin position="8"/>
        <end position="62"/>
    </location>
</feature>
<dbReference type="SUPFAM" id="SSF51306">
    <property type="entry name" value="LexA/Signal peptidase"/>
    <property type="match status" value="1"/>
</dbReference>
<dbReference type="Proteomes" id="UP001525566">
    <property type="component" value="Unassembled WGS sequence"/>
</dbReference>
<dbReference type="RefSeq" id="WP_259838107.1">
    <property type="nucleotide sequence ID" value="NZ_JAOAMU010000002.1"/>
</dbReference>
<dbReference type="InterPro" id="IPR036286">
    <property type="entry name" value="LexA/Signal_pep-like_sf"/>
</dbReference>